<organism evidence="1 2">
    <name type="scientific">Cnuella takakiae</name>
    <dbReference type="NCBI Taxonomy" id="1302690"/>
    <lineage>
        <taxon>Bacteria</taxon>
        <taxon>Pseudomonadati</taxon>
        <taxon>Bacteroidota</taxon>
        <taxon>Chitinophagia</taxon>
        <taxon>Chitinophagales</taxon>
        <taxon>Chitinophagaceae</taxon>
        <taxon>Cnuella</taxon>
    </lineage>
</organism>
<protein>
    <submittedName>
        <fullName evidence="1">Chitosanase of glycosyl hydrolase group 75</fullName>
    </submittedName>
</protein>
<keyword evidence="1" id="KW-0378">Hydrolase</keyword>
<accession>A0A1M5CHB4</accession>
<dbReference type="EMBL" id="FQUO01000009">
    <property type="protein sequence ID" value="SHF54061.1"/>
    <property type="molecule type" value="Genomic_DNA"/>
</dbReference>
<name>A0A1M5CHB4_9BACT</name>
<dbReference type="Proteomes" id="UP000184368">
    <property type="component" value="Unassembled WGS sequence"/>
</dbReference>
<dbReference type="OrthoDB" id="9787225at2"/>
<gene>
    <name evidence="1" type="ORF">SAMN05444008_10972</name>
</gene>
<evidence type="ECO:0000313" key="2">
    <source>
        <dbReference type="Proteomes" id="UP000184368"/>
    </source>
</evidence>
<proteinExistence type="predicted"/>
<sequence>MALTTSEVIKRARTMLSRRTIYKLGKGGMNPSALRASDSNNELDCSGFVAWCLGISRHTSNSFYASYNGDGNKGWFETTAVYRDANHHLGLVTRIDNPVRGCIVVYGDSIVNGQRRQGHIGIVTEVSEAGVARKVIHCSSSGYRDFGDAIQENNFAPLLNNSRAIYARYDNLAEFRGLESANVSLFDGLVVSGNGFLESVSKDEENSLDVPAFEYFKNGKIIYQAWSSKNESAFYFQSHAKICADGAPDAYKIGNKGTDDLRNAGKPPSPNASTTKNLDRWSWWALVVDEHNNPVIQTQSDSNPGYFVSTTAHVNPQFKKTDPRAYVNANEIPYIVLPKKNAGSAKLGDFAYVVDRKTGITCPAIYSEVGPKDALGEISIKAAEILHIPSNPRKGGVSRKDIFYIVFPGSGNGKPRSFEEIKDEAERLFKEWGGLERLEKMTAYDISKIPQEAIT</sequence>
<keyword evidence="2" id="KW-1185">Reference proteome</keyword>
<evidence type="ECO:0000313" key="1">
    <source>
        <dbReference type="EMBL" id="SHF54061.1"/>
    </source>
</evidence>
<dbReference type="GO" id="GO:0016787">
    <property type="term" value="F:hydrolase activity"/>
    <property type="evidence" value="ECO:0007669"/>
    <property type="project" value="UniProtKB-KW"/>
</dbReference>
<reference evidence="1 2" key="1">
    <citation type="submission" date="2016-11" db="EMBL/GenBank/DDBJ databases">
        <authorList>
            <person name="Jaros S."/>
            <person name="Januszkiewicz K."/>
            <person name="Wedrychowicz H."/>
        </authorList>
    </citation>
    <scope>NUCLEOTIDE SEQUENCE [LARGE SCALE GENOMIC DNA]</scope>
    <source>
        <strain evidence="1 2">DSM 26897</strain>
    </source>
</reference>
<dbReference type="Gene3D" id="3.90.1720.10">
    <property type="entry name" value="endopeptidase domain like (from Nostoc punctiforme)"/>
    <property type="match status" value="1"/>
</dbReference>
<dbReference type="RefSeq" id="WP_083596535.1">
    <property type="nucleotide sequence ID" value="NZ_FQUO01000009.1"/>
</dbReference>
<dbReference type="AlphaFoldDB" id="A0A1M5CHB4"/>